<dbReference type="Proteomes" id="UP000472264">
    <property type="component" value="Chromosome 1"/>
</dbReference>
<dbReference type="GO" id="GO:1990699">
    <property type="term" value="F:palmitoleyl hydrolase activity"/>
    <property type="evidence" value="ECO:0007669"/>
    <property type="project" value="TreeGrafter"/>
</dbReference>
<evidence type="ECO:0000256" key="3">
    <source>
        <dbReference type="SAM" id="SignalP"/>
    </source>
</evidence>
<dbReference type="InParanoid" id="A0A665TAH9"/>
<feature type="region of interest" description="Disordered" evidence="2">
    <location>
        <begin position="25"/>
        <end position="45"/>
    </location>
</feature>
<accession>A0A665TAH9</accession>
<feature type="signal peptide" evidence="3">
    <location>
        <begin position="1"/>
        <end position="18"/>
    </location>
</feature>
<dbReference type="Pfam" id="PF03283">
    <property type="entry name" value="PAE"/>
    <property type="match status" value="1"/>
</dbReference>
<keyword evidence="3" id="KW-0732">Signal</keyword>
<keyword evidence="5" id="KW-1185">Reference proteome</keyword>
<protein>
    <recommendedName>
        <fullName evidence="6">Notum, palmitoleoyl-protein carboxylesterase</fullName>
    </recommendedName>
</protein>
<proteinExistence type="inferred from homology"/>
<evidence type="ECO:0000256" key="2">
    <source>
        <dbReference type="SAM" id="MobiDB-lite"/>
    </source>
</evidence>
<dbReference type="InterPro" id="IPR004963">
    <property type="entry name" value="PAE/NOTUM"/>
</dbReference>
<evidence type="ECO:0000256" key="1">
    <source>
        <dbReference type="ARBA" id="ARBA00010213"/>
    </source>
</evidence>
<reference evidence="4" key="2">
    <citation type="submission" date="2025-08" db="UniProtKB">
        <authorList>
            <consortium name="Ensembl"/>
        </authorList>
    </citation>
    <scope>IDENTIFICATION</scope>
</reference>
<sequence>MKVLGQVAFLLLLGGIWCQNNRNAKASGKSTKKSTGNQGDVHTGSTRDDMRLHFLKNTQVTCNDGTAAGFYLKEFRGSRRWLLFLEGGWCCYSKETCDSRYQNIPRLMSSAGWPQTKRGTGILSSQVEENPHWNNANIVFIPYCSSDVWSGTGPAPTPPPRPRQAEYTFMGSLIIREVIKDLIPKGIKQAKVVMLSGTSAGGTGVLLNIERVASQLELLGAEAQVRGLVDSGWFLESKHQRSPNCPETVSCSPEDAIKIGLRLWNGIVPDRCRQLYKRGEEWQCFFGHRLYSTLTSPLFVVQWLFDEEQLRVENIYMGGQSLSEEQWQYIRNLGQELKSSLRDVTAAFAPSCLSHTVITKSNWMTFQVRGTSLPRALQCWDRSLEATRNNRTPARGCPFHLVDTCQWPQCNPTCPALVDQATQQELTLLQMLVAMGLDLQKLGLDPQGAEGSLASMVSNGG</sequence>
<dbReference type="FunCoup" id="A0A665TAH9">
    <property type="interactions" value="111"/>
</dbReference>
<dbReference type="GO" id="GO:0090090">
    <property type="term" value="P:negative regulation of canonical Wnt signaling pathway"/>
    <property type="evidence" value="ECO:0007669"/>
    <property type="project" value="TreeGrafter"/>
</dbReference>
<organism evidence="4 5">
    <name type="scientific">Echeneis naucrates</name>
    <name type="common">Live sharksucker</name>
    <dbReference type="NCBI Taxonomy" id="173247"/>
    <lineage>
        <taxon>Eukaryota</taxon>
        <taxon>Metazoa</taxon>
        <taxon>Chordata</taxon>
        <taxon>Craniata</taxon>
        <taxon>Vertebrata</taxon>
        <taxon>Euteleostomi</taxon>
        <taxon>Actinopterygii</taxon>
        <taxon>Neopterygii</taxon>
        <taxon>Teleostei</taxon>
        <taxon>Neoteleostei</taxon>
        <taxon>Acanthomorphata</taxon>
        <taxon>Carangaria</taxon>
        <taxon>Carangiformes</taxon>
        <taxon>Echeneidae</taxon>
        <taxon>Echeneis</taxon>
    </lineage>
</organism>
<dbReference type="PANTHER" id="PTHR21562:SF10">
    <property type="entry name" value="CARBOXYLESTERASE NOTUM2"/>
    <property type="match status" value="1"/>
</dbReference>
<gene>
    <name evidence="4" type="primary">notum2</name>
</gene>
<feature type="chain" id="PRO_5025576102" description="Notum, palmitoleoyl-protein carboxylesterase" evidence="3">
    <location>
        <begin position="19"/>
        <end position="461"/>
    </location>
</feature>
<evidence type="ECO:0008006" key="6">
    <source>
        <dbReference type="Google" id="ProtNLM"/>
    </source>
</evidence>
<dbReference type="Ensembl" id="ENSENLT00000003079.1">
    <property type="protein sequence ID" value="ENSENLP00000002897.1"/>
    <property type="gene ID" value="ENSENLG00000001429.1"/>
</dbReference>
<evidence type="ECO:0000313" key="4">
    <source>
        <dbReference type="Ensembl" id="ENSENLP00000002897.1"/>
    </source>
</evidence>
<reference evidence="4" key="3">
    <citation type="submission" date="2025-09" db="UniProtKB">
        <authorList>
            <consortium name="Ensembl"/>
        </authorList>
    </citation>
    <scope>IDENTIFICATION</scope>
</reference>
<dbReference type="AlphaFoldDB" id="A0A665TAH9"/>
<dbReference type="OMA" id="TKSNWMS"/>
<comment type="similarity">
    <text evidence="1">Belongs to the pectinacetylesterase family. Notum subfamily.</text>
</comment>
<feature type="compositionally biased region" description="Low complexity" evidence="2">
    <location>
        <begin position="25"/>
        <end position="37"/>
    </location>
</feature>
<reference evidence="4" key="1">
    <citation type="submission" date="2021-04" db="EMBL/GenBank/DDBJ databases">
        <authorList>
            <consortium name="Wellcome Sanger Institute Data Sharing"/>
        </authorList>
    </citation>
    <scope>NUCLEOTIDE SEQUENCE [LARGE SCALE GENOMIC DNA]</scope>
</reference>
<evidence type="ECO:0000313" key="5">
    <source>
        <dbReference type="Proteomes" id="UP000472264"/>
    </source>
</evidence>
<dbReference type="PANTHER" id="PTHR21562">
    <property type="entry name" value="NOTUM-RELATED"/>
    <property type="match status" value="1"/>
</dbReference>
<name>A0A665TAH9_ECHNA</name>